<sequence>MAASGLPISSGSAGPIPPLARALSRNQSFQRNPSRRVLFSETPAPKHQSRNWDSGHESNNFPEMPPKHQARNRDEDNLSEISTKPRARDWDSGDDVKRERRGRRLCCAWTSLVVGFLVLGLMLLGALSLSFVKGALPEFRVKSLNISRLEISKKDKNTFLTADVQLLINVTNKNDRYDLSYSVLSVEVSSEDINLGTKEVAEFKQNPKKVSVLNVSTEVKKSVVDDAAADDLKSNYKDRQVVIDVVFEGSVTVNMEGRKLSGLPLKVLCTSIQQVDIDNGLQPQCRVKFVGKTEFAYVGPDSELSKRSLMASKRILKELKDLQKDPPTSCSAGPVAEDMFHWQATIMGPTDSPYAGGVFLVSIHFPPDYPFKPPKVAFRTKVFHPNINSNGSICLDILKEQWSPALTISKGAYSREEKERALFGLSVFDVLAKCIPRTSLVVEELVLKSSILTRLLEFVEAFVLLSICSLLTDPNPDDPLVPEIAHMYKTDRTKYEATARSWTQKYAMG</sequence>
<evidence type="ECO:0000256" key="3">
    <source>
        <dbReference type="PROSITE-ProRule" id="PRU10133"/>
    </source>
</evidence>
<keyword evidence="8" id="KW-1185">Reference proteome</keyword>
<evidence type="ECO:0000256" key="5">
    <source>
        <dbReference type="SAM" id="Phobius"/>
    </source>
</evidence>
<dbReference type="SUPFAM" id="SSF54495">
    <property type="entry name" value="UBC-like"/>
    <property type="match status" value="2"/>
</dbReference>
<evidence type="ECO:0000259" key="6">
    <source>
        <dbReference type="PROSITE" id="PS50127"/>
    </source>
</evidence>
<feature type="compositionally biased region" description="Low complexity" evidence="4">
    <location>
        <begin position="1"/>
        <end position="14"/>
    </location>
</feature>
<gene>
    <name evidence="7" type="ORF">C3L33_07186</name>
</gene>
<dbReference type="PROSITE" id="PS00183">
    <property type="entry name" value="UBC_1"/>
    <property type="match status" value="1"/>
</dbReference>
<comment type="caution">
    <text evidence="7">The sequence shown here is derived from an EMBL/GenBank/DDBJ whole genome shotgun (WGS) entry which is preliminary data.</text>
</comment>
<evidence type="ECO:0000256" key="1">
    <source>
        <dbReference type="ARBA" id="ARBA00022679"/>
    </source>
</evidence>
<reference evidence="7 8" key="1">
    <citation type="journal article" date="2019" name="Genome Biol. Evol.">
        <title>The Rhododendron genome and chromosomal organization provide insight into shared whole-genome duplications across the heath family (Ericaceae).</title>
        <authorList>
            <person name="Soza V.L."/>
            <person name="Lindsley D."/>
            <person name="Waalkes A."/>
            <person name="Ramage E."/>
            <person name="Patwardhan R.P."/>
            <person name="Burton J.N."/>
            <person name="Adey A."/>
            <person name="Kumar A."/>
            <person name="Qiu R."/>
            <person name="Shendure J."/>
            <person name="Hall B."/>
        </authorList>
    </citation>
    <scope>NUCLEOTIDE SEQUENCE [LARGE SCALE GENOMIC DNA]</scope>
    <source>
        <strain evidence="7">RSF 1966-606</strain>
    </source>
</reference>
<feature type="transmembrane region" description="Helical" evidence="5">
    <location>
        <begin position="107"/>
        <end position="132"/>
    </location>
</feature>
<keyword evidence="5" id="KW-0472">Membrane</keyword>
<keyword evidence="2" id="KW-0833">Ubl conjugation pathway</keyword>
<keyword evidence="1" id="KW-0808">Transferase</keyword>
<dbReference type="Gene3D" id="3.10.110.10">
    <property type="entry name" value="Ubiquitin Conjugating Enzyme"/>
    <property type="match status" value="1"/>
</dbReference>
<dbReference type="InterPro" id="IPR023313">
    <property type="entry name" value="UBQ-conjugating_AS"/>
</dbReference>
<dbReference type="CDD" id="cd23792">
    <property type="entry name" value="UBCc_UBE2D"/>
    <property type="match status" value="1"/>
</dbReference>
<evidence type="ECO:0000313" key="7">
    <source>
        <dbReference type="EMBL" id="KAE9460837.1"/>
    </source>
</evidence>
<evidence type="ECO:0000256" key="4">
    <source>
        <dbReference type="SAM" id="MobiDB-lite"/>
    </source>
</evidence>
<protein>
    <recommendedName>
        <fullName evidence="6">UBC core domain-containing protein</fullName>
    </recommendedName>
</protein>
<dbReference type="SMART" id="SM00212">
    <property type="entry name" value="UBCc"/>
    <property type="match status" value="1"/>
</dbReference>
<proteinExistence type="predicted"/>
<keyword evidence="5" id="KW-0812">Transmembrane</keyword>
<dbReference type="InterPro" id="IPR000608">
    <property type="entry name" value="UBC"/>
</dbReference>
<dbReference type="GO" id="GO:0016740">
    <property type="term" value="F:transferase activity"/>
    <property type="evidence" value="ECO:0007669"/>
    <property type="project" value="UniProtKB-KW"/>
</dbReference>
<dbReference type="PROSITE" id="PS50127">
    <property type="entry name" value="UBC_2"/>
    <property type="match status" value="1"/>
</dbReference>
<organism evidence="7 8">
    <name type="scientific">Rhododendron williamsianum</name>
    <dbReference type="NCBI Taxonomy" id="262921"/>
    <lineage>
        <taxon>Eukaryota</taxon>
        <taxon>Viridiplantae</taxon>
        <taxon>Streptophyta</taxon>
        <taxon>Embryophyta</taxon>
        <taxon>Tracheophyta</taxon>
        <taxon>Spermatophyta</taxon>
        <taxon>Magnoliopsida</taxon>
        <taxon>eudicotyledons</taxon>
        <taxon>Gunneridae</taxon>
        <taxon>Pentapetalae</taxon>
        <taxon>asterids</taxon>
        <taxon>Ericales</taxon>
        <taxon>Ericaceae</taxon>
        <taxon>Ericoideae</taxon>
        <taxon>Rhodoreae</taxon>
        <taxon>Rhododendron</taxon>
    </lineage>
</organism>
<feature type="non-terminal residue" evidence="7">
    <location>
        <position position="1"/>
    </location>
</feature>
<feature type="domain" description="UBC core" evidence="6">
    <location>
        <begin position="310"/>
        <end position="508"/>
    </location>
</feature>
<dbReference type="PANTHER" id="PTHR24068">
    <property type="entry name" value="UBIQUITIN-CONJUGATING ENZYME E2"/>
    <property type="match status" value="1"/>
</dbReference>
<keyword evidence="5" id="KW-1133">Transmembrane helix</keyword>
<feature type="compositionally biased region" description="Basic and acidic residues" evidence="4">
    <location>
        <begin position="86"/>
        <end position="95"/>
    </location>
</feature>
<dbReference type="Pfam" id="PF00179">
    <property type="entry name" value="UQ_con"/>
    <property type="match status" value="2"/>
</dbReference>
<dbReference type="Proteomes" id="UP000428333">
    <property type="component" value="Linkage Group LG04"/>
</dbReference>
<name>A0A6A4M233_9ERIC</name>
<evidence type="ECO:0000256" key="2">
    <source>
        <dbReference type="ARBA" id="ARBA00022786"/>
    </source>
</evidence>
<dbReference type="InterPro" id="IPR016135">
    <property type="entry name" value="UBQ-conjugating_enzyme/RWD"/>
</dbReference>
<dbReference type="EMBL" id="QEFC01000997">
    <property type="protein sequence ID" value="KAE9460837.1"/>
    <property type="molecule type" value="Genomic_DNA"/>
</dbReference>
<dbReference type="OrthoDB" id="1526082at2759"/>
<dbReference type="FunFam" id="3.10.110.10:FF:000141">
    <property type="entry name" value="Ubiquitin-conjugating enzyme E2 8"/>
    <property type="match status" value="1"/>
</dbReference>
<evidence type="ECO:0000313" key="8">
    <source>
        <dbReference type="Proteomes" id="UP000428333"/>
    </source>
</evidence>
<dbReference type="AlphaFoldDB" id="A0A6A4M233"/>
<feature type="region of interest" description="Disordered" evidence="4">
    <location>
        <begin position="1"/>
        <end position="95"/>
    </location>
</feature>
<accession>A0A6A4M233</accession>
<feature type="active site" description="Glycyl thioester intermediate" evidence="3">
    <location>
        <position position="394"/>
    </location>
</feature>